<dbReference type="EMBL" id="JAUIZM010000002">
    <property type="protein sequence ID" value="KAK1396497.1"/>
    <property type="molecule type" value="Genomic_DNA"/>
</dbReference>
<dbReference type="AlphaFoldDB" id="A0AAD8N581"/>
<feature type="region of interest" description="Disordered" evidence="2">
    <location>
        <begin position="511"/>
        <end position="559"/>
    </location>
</feature>
<feature type="coiled-coil region" evidence="1">
    <location>
        <begin position="408"/>
        <end position="435"/>
    </location>
</feature>
<reference evidence="4" key="1">
    <citation type="submission" date="2023-02" db="EMBL/GenBank/DDBJ databases">
        <title>Genome of toxic invasive species Heracleum sosnowskyi carries increased number of genes despite the absence of recent whole-genome duplications.</title>
        <authorList>
            <person name="Schelkunov M."/>
            <person name="Shtratnikova V."/>
            <person name="Makarenko M."/>
            <person name="Klepikova A."/>
            <person name="Omelchenko D."/>
            <person name="Novikova G."/>
            <person name="Obukhova E."/>
            <person name="Bogdanov V."/>
            <person name="Penin A."/>
            <person name="Logacheva M."/>
        </authorList>
    </citation>
    <scope>NUCLEOTIDE SEQUENCE</scope>
    <source>
        <strain evidence="4">Hsosn_3</strain>
        <tissue evidence="4">Leaf</tissue>
    </source>
</reference>
<name>A0AAD8N581_9APIA</name>
<feature type="compositionally biased region" description="Acidic residues" evidence="2">
    <location>
        <begin position="548"/>
        <end position="559"/>
    </location>
</feature>
<dbReference type="Proteomes" id="UP001237642">
    <property type="component" value="Unassembled WGS sequence"/>
</dbReference>
<dbReference type="Pfam" id="PF04195">
    <property type="entry name" value="Transposase_28"/>
    <property type="match status" value="1"/>
</dbReference>
<accession>A0AAD8N581</accession>
<evidence type="ECO:0000256" key="1">
    <source>
        <dbReference type="SAM" id="Coils"/>
    </source>
</evidence>
<feature type="compositionally biased region" description="Acidic residues" evidence="2">
    <location>
        <begin position="511"/>
        <end position="520"/>
    </location>
</feature>
<keyword evidence="1" id="KW-0175">Coiled coil</keyword>
<organism evidence="4 5">
    <name type="scientific">Heracleum sosnowskyi</name>
    <dbReference type="NCBI Taxonomy" id="360622"/>
    <lineage>
        <taxon>Eukaryota</taxon>
        <taxon>Viridiplantae</taxon>
        <taxon>Streptophyta</taxon>
        <taxon>Embryophyta</taxon>
        <taxon>Tracheophyta</taxon>
        <taxon>Spermatophyta</taxon>
        <taxon>Magnoliopsida</taxon>
        <taxon>eudicotyledons</taxon>
        <taxon>Gunneridae</taxon>
        <taxon>Pentapetalae</taxon>
        <taxon>asterids</taxon>
        <taxon>campanulids</taxon>
        <taxon>Apiales</taxon>
        <taxon>Apiaceae</taxon>
        <taxon>Apioideae</taxon>
        <taxon>apioid superclade</taxon>
        <taxon>Tordylieae</taxon>
        <taxon>Tordyliinae</taxon>
        <taxon>Heracleum</taxon>
    </lineage>
</organism>
<evidence type="ECO:0000259" key="3">
    <source>
        <dbReference type="Pfam" id="PF04195"/>
    </source>
</evidence>
<dbReference type="InterPro" id="IPR007321">
    <property type="entry name" value="Transposase_28"/>
</dbReference>
<proteinExistence type="predicted"/>
<reference evidence="4" key="2">
    <citation type="submission" date="2023-05" db="EMBL/GenBank/DDBJ databases">
        <authorList>
            <person name="Schelkunov M.I."/>
        </authorList>
    </citation>
    <scope>NUCLEOTIDE SEQUENCE</scope>
    <source>
        <strain evidence="4">Hsosn_3</strain>
        <tissue evidence="4">Leaf</tissue>
    </source>
</reference>
<feature type="domain" description="Transposase (putative) gypsy type" evidence="3">
    <location>
        <begin position="95"/>
        <end position="159"/>
    </location>
</feature>
<evidence type="ECO:0000313" key="5">
    <source>
        <dbReference type="Proteomes" id="UP001237642"/>
    </source>
</evidence>
<gene>
    <name evidence="4" type="ORF">POM88_006360</name>
</gene>
<evidence type="ECO:0000313" key="4">
    <source>
        <dbReference type="EMBL" id="KAK1396497.1"/>
    </source>
</evidence>
<evidence type="ECO:0000256" key="2">
    <source>
        <dbReference type="SAM" id="MobiDB-lite"/>
    </source>
</evidence>
<sequence length="559" mass="62832">MSDKAAQRLQIMNKASKRGIIIRSSHMSLQDMILERSDEYPSVSHLDSFDCSNKFHEIDKIRDYNKMYRIKSPYRLVPAGPWDRSCRLRPDALCIYKDAIIAGLRFPFHEFIPRILADVGINPCQLPPNAWRIITCFIVLCLKNNFPLSVALFRRIFQFKNSSAVTLGWVYINHRPSTPPIFHPKSIPDNNPKWKEEFMYLIWEGGDWGTLFRSSFSRVSDGSPSNIILNDEEAHANAELTKDDYATMAWVLLDEFQLKSLGLSNVSDKVAVFINKTNETGDGKTARMKRAPLGGKDPRASSVPAFIRPHVDLTEEVEGPSSAKSAVWRPNWGLRKKDTMVGVSKHVVEWSYHSLTPCDYKDFISNSTLEGVEHAGSQAIAVVNSNYQGALFQAKVWRSSSEANQGKFEKSQEEVGSLKATLARKEKELADSQVEPVSLRKGKDDFIDEYLDSKEYEDLIDKHDELLFPVQYTKGWDGALAAVLEKMPGSLTISDFPSPYTPTPLELALAGEDDMEEDDRILDLDHTSPPGQTAGDDYAATHSGSALGEEEEEDVDKAD</sequence>
<comment type="caution">
    <text evidence="4">The sequence shown here is derived from an EMBL/GenBank/DDBJ whole genome shotgun (WGS) entry which is preliminary data.</text>
</comment>
<protein>
    <recommendedName>
        <fullName evidence="3">Transposase (putative) gypsy type domain-containing protein</fullName>
    </recommendedName>
</protein>
<keyword evidence="5" id="KW-1185">Reference proteome</keyword>